<gene>
    <name evidence="5" type="ORF">CT0861_00844</name>
</gene>
<dbReference type="PANTHER" id="PTHR45348">
    <property type="entry name" value="HYPOTHETICAL OXIDOREDUCTASE (EUROFUNG)"/>
    <property type="match status" value="1"/>
</dbReference>
<dbReference type="Pfam" id="PF00107">
    <property type="entry name" value="ADH_zinc_N"/>
    <property type="match status" value="1"/>
</dbReference>
<keyword evidence="2" id="KW-0560">Oxidoreductase</keyword>
<feature type="signal peptide" evidence="3">
    <location>
        <begin position="1"/>
        <end position="18"/>
    </location>
</feature>
<feature type="chain" id="PRO_5007882305" evidence="3">
    <location>
        <begin position="19"/>
        <end position="379"/>
    </location>
</feature>
<dbReference type="InterPro" id="IPR036291">
    <property type="entry name" value="NAD(P)-bd_dom_sf"/>
</dbReference>
<dbReference type="InterPro" id="IPR020843">
    <property type="entry name" value="ER"/>
</dbReference>
<sequence length="379" mass="40535">MPFLCCYIFILLLCGSLSLRSTSDSEIAMTQRALLLEEVGKPLILGTRSIPQPGENQLLVKVLVAGLNPHDQRTRDEGLFVTSMPYVIASDLVGEVVALGDGEHSSKFTIGEHVFGHTFAEGGFDNNFNGAQQYALVDARFVGRVAGSGLSNDQASTIPVVVLAAFIALFASSGHGFPPPFSPEADSFQYGNITLLVIGGGSNTGRATIELAKLAGIGRIIAVAGLHNEARLKSVGATHVIDRQAPDVLDQVRAITGDELVHAVDTVNAGLGQELGVAALSNTKKGSLVTLRRTEGEFDPARIGPKSAGYERRLVYGLSPIHPEVTVGFWEEVPRWLKEGHFSPISFEVIKGLDSDAVNKALDQYRDGKGSKVNIHPWE</sequence>
<dbReference type="Gene3D" id="3.90.180.10">
    <property type="entry name" value="Medium-chain alcohol dehydrogenases, catalytic domain"/>
    <property type="match status" value="1"/>
</dbReference>
<reference evidence="5 6" key="1">
    <citation type="submission" date="2015-06" db="EMBL/GenBank/DDBJ databases">
        <title>Survival trade-offs in plant roots during colonization by closely related pathogenic and mutualistic fungi.</title>
        <authorList>
            <person name="Hacquard S."/>
            <person name="Kracher B."/>
            <person name="Hiruma K."/>
            <person name="Weinman A."/>
            <person name="Muench P."/>
            <person name="Garrido Oter R."/>
            <person name="Ver Loren van Themaat E."/>
            <person name="Dallerey J.-F."/>
            <person name="Damm U."/>
            <person name="Henrissat B."/>
            <person name="Lespinet O."/>
            <person name="Thon M."/>
            <person name="Kemen E."/>
            <person name="McHardy A.C."/>
            <person name="Schulze-Lefert P."/>
            <person name="O'Connell R.J."/>
        </authorList>
    </citation>
    <scope>NUCLEOTIDE SEQUENCE [LARGE SCALE GENOMIC DNA]</scope>
    <source>
        <strain evidence="5 6">0861</strain>
    </source>
</reference>
<evidence type="ECO:0000313" key="6">
    <source>
        <dbReference type="Proteomes" id="UP000076552"/>
    </source>
</evidence>
<proteinExistence type="inferred from homology"/>
<dbReference type="GO" id="GO:0016651">
    <property type="term" value="F:oxidoreductase activity, acting on NAD(P)H"/>
    <property type="evidence" value="ECO:0007669"/>
    <property type="project" value="InterPro"/>
</dbReference>
<dbReference type="Proteomes" id="UP000076552">
    <property type="component" value="Unassembled WGS sequence"/>
</dbReference>
<evidence type="ECO:0000259" key="4">
    <source>
        <dbReference type="SMART" id="SM00829"/>
    </source>
</evidence>
<dbReference type="SMART" id="SM00829">
    <property type="entry name" value="PKS_ER"/>
    <property type="match status" value="1"/>
</dbReference>
<keyword evidence="6" id="KW-1185">Reference proteome</keyword>
<keyword evidence="3" id="KW-0732">Signal</keyword>
<dbReference type="InterPro" id="IPR013154">
    <property type="entry name" value="ADH-like_N"/>
</dbReference>
<dbReference type="Pfam" id="PF08240">
    <property type="entry name" value="ADH_N"/>
    <property type="match status" value="1"/>
</dbReference>
<accession>A0A166XFG3</accession>
<dbReference type="InterPro" id="IPR013149">
    <property type="entry name" value="ADH-like_C"/>
</dbReference>
<dbReference type="SUPFAM" id="SSF50129">
    <property type="entry name" value="GroES-like"/>
    <property type="match status" value="1"/>
</dbReference>
<dbReference type="Gene3D" id="3.40.50.720">
    <property type="entry name" value="NAD(P)-binding Rossmann-like Domain"/>
    <property type="match status" value="1"/>
</dbReference>
<comment type="caution">
    <text evidence="5">The sequence shown here is derived from an EMBL/GenBank/DDBJ whole genome shotgun (WGS) entry which is preliminary data.</text>
</comment>
<organism evidence="5 6">
    <name type="scientific">Colletotrichum tofieldiae</name>
    <dbReference type="NCBI Taxonomy" id="708197"/>
    <lineage>
        <taxon>Eukaryota</taxon>
        <taxon>Fungi</taxon>
        <taxon>Dikarya</taxon>
        <taxon>Ascomycota</taxon>
        <taxon>Pezizomycotina</taxon>
        <taxon>Sordariomycetes</taxon>
        <taxon>Hypocreomycetidae</taxon>
        <taxon>Glomerellales</taxon>
        <taxon>Glomerellaceae</taxon>
        <taxon>Colletotrichum</taxon>
        <taxon>Colletotrichum spaethianum species complex</taxon>
    </lineage>
</organism>
<dbReference type="SUPFAM" id="SSF51735">
    <property type="entry name" value="NAD(P)-binding Rossmann-fold domains"/>
    <property type="match status" value="1"/>
</dbReference>
<name>A0A166XFG3_9PEZI</name>
<evidence type="ECO:0000256" key="3">
    <source>
        <dbReference type="SAM" id="SignalP"/>
    </source>
</evidence>
<evidence type="ECO:0000313" key="5">
    <source>
        <dbReference type="EMBL" id="KZL76553.1"/>
    </source>
</evidence>
<dbReference type="CDD" id="cd08249">
    <property type="entry name" value="enoyl_reductase_like"/>
    <property type="match status" value="1"/>
</dbReference>
<comment type="similarity">
    <text evidence="1">Belongs to the zinc-containing alcohol dehydrogenase family.</text>
</comment>
<dbReference type="InterPro" id="IPR011032">
    <property type="entry name" value="GroES-like_sf"/>
</dbReference>
<dbReference type="STRING" id="708197.A0A166XFG3"/>
<dbReference type="InterPro" id="IPR047122">
    <property type="entry name" value="Trans-enoyl_RdTase-like"/>
</dbReference>
<protein>
    <submittedName>
        <fullName evidence="5">Alcohol zinc-binding dehydrogenase</fullName>
    </submittedName>
</protein>
<dbReference type="AlphaFoldDB" id="A0A166XFG3"/>
<dbReference type="EMBL" id="LFIV01000014">
    <property type="protein sequence ID" value="KZL76553.1"/>
    <property type="molecule type" value="Genomic_DNA"/>
</dbReference>
<evidence type="ECO:0000256" key="1">
    <source>
        <dbReference type="ARBA" id="ARBA00008072"/>
    </source>
</evidence>
<evidence type="ECO:0000256" key="2">
    <source>
        <dbReference type="ARBA" id="ARBA00023002"/>
    </source>
</evidence>
<dbReference type="PANTHER" id="PTHR45348:SF2">
    <property type="entry name" value="ZINC-TYPE ALCOHOL DEHYDROGENASE-LIKE PROTEIN C2E1P3.01"/>
    <property type="match status" value="1"/>
</dbReference>
<feature type="domain" description="Enoyl reductase (ER)" evidence="4">
    <location>
        <begin position="40"/>
        <end position="375"/>
    </location>
</feature>